<accession>A0AA41QYZ6</accession>
<dbReference type="EMBL" id="JALGAR010000006">
    <property type="protein sequence ID" value="MCI4659714.1"/>
    <property type="molecule type" value="Genomic_DNA"/>
</dbReference>
<dbReference type="Proteomes" id="UP001165341">
    <property type="component" value="Unassembled WGS sequence"/>
</dbReference>
<reference evidence="1" key="1">
    <citation type="submission" date="2022-03" db="EMBL/GenBank/DDBJ databases">
        <title>Cryobacterium sp. nov. strain ZS14-85, isolated from Antarctic soil.</title>
        <authorList>
            <person name="Li J."/>
            <person name="Niu G."/>
        </authorList>
    </citation>
    <scope>NUCLEOTIDE SEQUENCE</scope>
    <source>
        <strain evidence="1">ZS14-85</strain>
    </source>
</reference>
<sequence length="70" mass="7761">MFGDELHGVKWHSCQFAVRKSDANRLVKFVKFRGPVDEVLPVAGCGRDVVSDERSNASDCNGLAHIDLLF</sequence>
<comment type="caution">
    <text evidence="1">The sequence shown here is derived from an EMBL/GenBank/DDBJ whole genome shotgun (WGS) entry which is preliminary data.</text>
</comment>
<evidence type="ECO:0000313" key="2">
    <source>
        <dbReference type="Proteomes" id="UP001165341"/>
    </source>
</evidence>
<dbReference type="AlphaFoldDB" id="A0AA41QYZ6"/>
<protein>
    <submittedName>
        <fullName evidence="1">Uncharacterized protein</fullName>
    </submittedName>
</protein>
<gene>
    <name evidence="1" type="ORF">MQH31_18060</name>
</gene>
<organism evidence="1 2">
    <name type="scientific">Cryobacterium zhongshanensis</name>
    <dbReference type="NCBI Taxonomy" id="2928153"/>
    <lineage>
        <taxon>Bacteria</taxon>
        <taxon>Bacillati</taxon>
        <taxon>Actinomycetota</taxon>
        <taxon>Actinomycetes</taxon>
        <taxon>Micrococcales</taxon>
        <taxon>Microbacteriaceae</taxon>
        <taxon>Cryobacterium</taxon>
    </lineage>
</organism>
<name>A0AA41QYZ6_9MICO</name>
<proteinExistence type="predicted"/>
<dbReference type="RefSeq" id="WP_243013205.1">
    <property type="nucleotide sequence ID" value="NZ_JALGAR010000006.1"/>
</dbReference>
<keyword evidence="2" id="KW-1185">Reference proteome</keyword>
<evidence type="ECO:0000313" key="1">
    <source>
        <dbReference type="EMBL" id="MCI4659714.1"/>
    </source>
</evidence>